<dbReference type="EMBL" id="CP036339">
    <property type="protein sequence ID" value="QDT70992.1"/>
    <property type="molecule type" value="Genomic_DNA"/>
</dbReference>
<evidence type="ECO:0000313" key="2">
    <source>
        <dbReference type="EMBL" id="QDT70992.1"/>
    </source>
</evidence>
<dbReference type="RefSeq" id="WP_145430012.1">
    <property type="nucleotide sequence ID" value="NZ_CP036339.1"/>
</dbReference>
<reference evidence="2 3" key="1">
    <citation type="submission" date="2019-02" db="EMBL/GenBank/DDBJ databases">
        <title>Deep-cultivation of Planctomycetes and their phenomic and genomic characterization uncovers novel biology.</title>
        <authorList>
            <person name="Wiegand S."/>
            <person name="Jogler M."/>
            <person name="Boedeker C."/>
            <person name="Pinto D."/>
            <person name="Vollmers J."/>
            <person name="Rivas-Marin E."/>
            <person name="Kohn T."/>
            <person name="Peeters S.H."/>
            <person name="Heuer A."/>
            <person name="Rast P."/>
            <person name="Oberbeckmann S."/>
            <person name="Bunk B."/>
            <person name="Jeske O."/>
            <person name="Meyerdierks A."/>
            <person name="Storesund J.E."/>
            <person name="Kallscheuer N."/>
            <person name="Luecker S."/>
            <person name="Lage O.M."/>
            <person name="Pohl T."/>
            <person name="Merkel B.J."/>
            <person name="Hornburger P."/>
            <person name="Mueller R.-W."/>
            <person name="Bruemmer F."/>
            <person name="Labrenz M."/>
            <person name="Spormann A.M."/>
            <person name="Op den Camp H."/>
            <person name="Overmann J."/>
            <person name="Amann R."/>
            <person name="Jetten M.S.M."/>
            <person name="Mascher T."/>
            <person name="Medema M.H."/>
            <person name="Devos D.P."/>
            <person name="Kaster A.-K."/>
            <person name="Ovreas L."/>
            <person name="Rohde M."/>
            <person name="Galperin M.Y."/>
            <person name="Jogler C."/>
        </authorList>
    </citation>
    <scope>NUCLEOTIDE SEQUENCE [LARGE SCALE GENOMIC DNA]</scope>
    <source>
        <strain evidence="2 3">I41</strain>
    </source>
</reference>
<dbReference type="AlphaFoldDB" id="A0A517TRI6"/>
<protein>
    <submittedName>
        <fullName evidence="2">RNA polymerase sigma factor</fullName>
    </submittedName>
</protein>
<accession>A0A517TRI6</accession>
<dbReference type="InterPro" id="IPR053812">
    <property type="entry name" value="HTH_Sigma70_ECF-like"/>
</dbReference>
<name>A0A517TRI6_9BACT</name>
<dbReference type="Gene3D" id="1.10.10.60">
    <property type="entry name" value="Homeodomain-like"/>
    <property type="match status" value="1"/>
</dbReference>
<dbReference type="InterPro" id="IPR013324">
    <property type="entry name" value="RNA_pol_sigma_r3/r4-like"/>
</dbReference>
<evidence type="ECO:0000313" key="3">
    <source>
        <dbReference type="Proteomes" id="UP000317909"/>
    </source>
</evidence>
<dbReference type="Proteomes" id="UP000317909">
    <property type="component" value="Chromosome"/>
</dbReference>
<sequence>MDSNSEGSVTSWIHALRNESDIAAQELWNRYFARIVAIASARLGHLARDRTGEDVALSAMKSVMLGIRGDHFPDLTDRNGLWPLLLTITARKVIDEQRRQLAGNKTPDREEYASKLEAYIGSSPTPEFIREVADELEVRLASLGDSTLITIVQLKLQGYTNEEIARSLGCTTRTVIRKLNRIRDEWSNSRNA</sequence>
<evidence type="ECO:0000259" key="1">
    <source>
        <dbReference type="Pfam" id="PF07638"/>
    </source>
</evidence>
<proteinExistence type="predicted"/>
<keyword evidence="3" id="KW-1185">Reference proteome</keyword>
<organism evidence="2 3">
    <name type="scientific">Lacipirellula limnantheis</name>
    <dbReference type="NCBI Taxonomy" id="2528024"/>
    <lineage>
        <taxon>Bacteria</taxon>
        <taxon>Pseudomonadati</taxon>
        <taxon>Planctomycetota</taxon>
        <taxon>Planctomycetia</taxon>
        <taxon>Pirellulales</taxon>
        <taxon>Lacipirellulaceae</taxon>
        <taxon>Lacipirellula</taxon>
    </lineage>
</organism>
<dbReference type="OrthoDB" id="291381at2"/>
<dbReference type="Gene3D" id="1.10.1740.10">
    <property type="match status" value="1"/>
</dbReference>
<feature type="domain" description="RNA polymerase sigma-70 ECF-like HTH" evidence="1">
    <location>
        <begin position="7"/>
        <end position="188"/>
    </location>
</feature>
<gene>
    <name evidence="2" type="ORF">I41_01470</name>
</gene>
<dbReference type="SUPFAM" id="SSF88659">
    <property type="entry name" value="Sigma3 and sigma4 domains of RNA polymerase sigma factors"/>
    <property type="match status" value="1"/>
</dbReference>
<dbReference type="Pfam" id="PF07638">
    <property type="entry name" value="Sigma70_ECF"/>
    <property type="match status" value="1"/>
</dbReference>
<dbReference type="KEGG" id="llh:I41_01470"/>